<feature type="transmembrane region" description="Helical" evidence="4">
    <location>
        <begin position="210"/>
        <end position="230"/>
    </location>
</feature>
<dbReference type="Gene3D" id="1.10.287.950">
    <property type="entry name" value="Methyl-accepting chemotaxis protein"/>
    <property type="match status" value="1"/>
</dbReference>
<evidence type="ECO:0000313" key="8">
    <source>
        <dbReference type="Proteomes" id="UP000886476"/>
    </source>
</evidence>
<keyword evidence="4" id="KW-0472">Membrane</keyword>
<accession>A0ABX2CBR8</accession>
<proteinExistence type="inferred from homology"/>
<dbReference type="Pfam" id="PF00672">
    <property type="entry name" value="HAMP"/>
    <property type="match status" value="1"/>
</dbReference>
<dbReference type="RefSeq" id="WP_172110762.1">
    <property type="nucleotide sequence ID" value="NZ_JABFDN010000003.1"/>
</dbReference>
<evidence type="ECO:0000256" key="4">
    <source>
        <dbReference type="SAM" id="Phobius"/>
    </source>
</evidence>
<dbReference type="SMART" id="SM00283">
    <property type="entry name" value="MA"/>
    <property type="match status" value="1"/>
</dbReference>
<dbReference type="Gene3D" id="1.10.8.500">
    <property type="entry name" value="HAMP domain in histidine kinase"/>
    <property type="match status" value="1"/>
</dbReference>
<dbReference type="PROSITE" id="PS50111">
    <property type="entry name" value="CHEMOTAXIS_TRANSDUC_2"/>
    <property type="match status" value="1"/>
</dbReference>
<keyword evidence="4" id="KW-0812">Transmembrane</keyword>
<evidence type="ECO:0000256" key="3">
    <source>
        <dbReference type="PROSITE-ProRule" id="PRU00284"/>
    </source>
</evidence>
<feature type="domain" description="Methyl-accepting transducer" evidence="5">
    <location>
        <begin position="321"/>
        <end position="557"/>
    </location>
</feature>
<dbReference type="PANTHER" id="PTHR32089">
    <property type="entry name" value="METHYL-ACCEPTING CHEMOTAXIS PROTEIN MCPB"/>
    <property type="match status" value="1"/>
</dbReference>
<evidence type="ECO:0000259" key="5">
    <source>
        <dbReference type="PROSITE" id="PS50111"/>
    </source>
</evidence>
<evidence type="ECO:0000256" key="1">
    <source>
        <dbReference type="ARBA" id="ARBA00023224"/>
    </source>
</evidence>
<dbReference type="SUPFAM" id="SSF58104">
    <property type="entry name" value="Methyl-accepting chemotaxis protein (MCP) signaling domain"/>
    <property type="match status" value="1"/>
</dbReference>
<dbReference type="PRINTS" id="PR00260">
    <property type="entry name" value="CHEMTRNSDUCR"/>
</dbReference>
<protein>
    <submittedName>
        <fullName evidence="7">HAMP domain-containing protein</fullName>
    </submittedName>
</protein>
<dbReference type="PROSITE" id="PS50885">
    <property type="entry name" value="HAMP"/>
    <property type="match status" value="1"/>
</dbReference>
<dbReference type="Pfam" id="PF00015">
    <property type="entry name" value="MCPsignal"/>
    <property type="match status" value="1"/>
</dbReference>
<dbReference type="InterPro" id="IPR003660">
    <property type="entry name" value="HAMP_dom"/>
</dbReference>
<dbReference type="EMBL" id="JABFDN010000003">
    <property type="protein sequence ID" value="NPU65671.1"/>
    <property type="molecule type" value="Genomic_DNA"/>
</dbReference>
<feature type="domain" description="HAMP" evidence="6">
    <location>
        <begin position="227"/>
        <end position="280"/>
    </location>
</feature>
<reference evidence="7" key="1">
    <citation type="submission" date="2020-05" db="EMBL/GenBank/DDBJ databases">
        <title>Nod-independent and nitrogen-fixing Bradyrhizobium aeschynomene sp. nov. isolated from nodules of Aeschynomene indica.</title>
        <authorList>
            <person name="Zhang Z."/>
        </authorList>
    </citation>
    <scope>NUCLEOTIDE SEQUENCE</scope>
    <source>
        <strain evidence="7">83012</strain>
    </source>
</reference>
<name>A0ABX2CBR8_9BRAD</name>
<keyword evidence="8" id="KW-1185">Reference proteome</keyword>
<comment type="caution">
    <text evidence="7">The sequence shown here is derived from an EMBL/GenBank/DDBJ whole genome shotgun (WGS) entry which is preliminary data.</text>
</comment>
<gene>
    <name evidence="7" type="ORF">HL667_11755</name>
</gene>
<dbReference type="InterPro" id="IPR004090">
    <property type="entry name" value="Chemotax_Me-accpt_rcpt"/>
</dbReference>
<dbReference type="Proteomes" id="UP000886476">
    <property type="component" value="Unassembled WGS sequence"/>
</dbReference>
<organism evidence="7 8">
    <name type="scientific">Bradyrhizobium aeschynomenes</name>
    <dbReference type="NCBI Taxonomy" id="2734909"/>
    <lineage>
        <taxon>Bacteria</taxon>
        <taxon>Pseudomonadati</taxon>
        <taxon>Pseudomonadota</taxon>
        <taxon>Alphaproteobacteria</taxon>
        <taxon>Hyphomicrobiales</taxon>
        <taxon>Nitrobacteraceae</taxon>
        <taxon>Bradyrhizobium</taxon>
    </lineage>
</organism>
<evidence type="ECO:0000256" key="2">
    <source>
        <dbReference type="ARBA" id="ARBA00029447"/>
    </source>
</evidence>
<sequence>MFHVLSRFKISTKLVTAALGGTFFVAIMIASQVAGNASIERGLGSALDQQEIARLAIAAKAEARQMQVAVRDLRLAKAETDIGAAEERLAAGRRAADRLCDDMGGRAASTESKARIAGLQQAIDAYAAGAKRIADIRRRIASEGATGRSAGIATMEAEAADFARNVTLPIAKTIDGTADGIVTAASSKAAAEKSAVWAVIARSETAASTVGGIAILVLGVAGLMSVFAVSRPIGLMVQSMTALASGEVSASISGLERGDEIGDMARATLVFKTNMLETQRLRAEQAEAEARAEMQRKKAIEAFTVSFENAIGGIIDRVSSSSTSLEQAASTLANTASTTRELSTTVASASEEASASVQSVAAATEEMAATAAEIGRQIDGASRVAKDAVAQATSTDQSMIKLAAAADKVGSIVGMITAIAQQTNLLALNATIEAARAGPAGRGFAIVASEVKELAAQTADATKDISGYIAEIQSAASTAVGAIKQIMSTISGMSEITGAITAAAEEQGNATNEISRNVQQAAVGASQVSSGIVEVQSGATDTGAASSQVLTAAQSLSADGLLLKQEVGSFLARVRAA</sequence>
<evidence type="ECO:0000313" key="7">
    <source>
        <dbReference type="EMBL" id="NPU65671.1"/>
    </source>
</evidence>
<keyword evidence="4" id="KW-1133">Transmembrane helix</keyword>
<evidence type="ECO:0000259" key="6">
    <source>
        <dbReference type="PROSITE" id="PS50885"/>
    </source>
</evidence>
<dbReference type="InterPro" id="IPR004089">
    <property type="entry name" value="MCPsignal_dom"/>
</dbReference>
<dbReference type="PANTHER" id="PTHR32089:SF112">
    <property type="entry name" value="LYSOZYME-LIKE PROTEIN-RELATED"/>
    <property type="match status" value="1"/>
</dbReference>
<keyword evidence="1 3" id="KW-0807">Transducer</keyword>
<comment type="similarity">
    <text evidence="2">Belongs to the methyl-accepting chemotaxis (MCP) protein family.</text>
</comment>